<dbReference type="PANTHER" id="PTHR30055">
    <property type="entry name" value="HTH-TYPE TRANSCRIPTIONAL REGULATOR RUTR"/>
    <property type="match status" value="1"/>
</dbReference>
<dbReference type="GO" id="GO:0003700">
    <property type="term" value="F:DNA-binding transcription factor activity"/>
    <property type="evidence" value="ECO:0007669"/>
    <property type="project" value="TreeGrafter"/>
</dbReference>
<evidence type="ECO:0000256" key="1">
    <source>
        <dbReference type="ARBA" id="ARBA00022491"/>
    </source>
</evidence>
<keyword evidence="8" id="KW-1185">Reference proteome</keyword>
<dbReference type="InterPro" id="IPR050109">
    <property type="entry name" value="HTH-type_TetR-like_transc_reg"/>
</dbReference>
<evidence type="ECO:0000256" key="2">
    <source>
        <dbReference type="ARBA" id="ARBA00023015"/>
    </source>
</evidence>
<feature type="domain" description="HTH tetR-type" evidence="6">
    <location>
        <begin position="7"/>
        <end position="67"/>
    </location>
</feature>
<dbReference type="AlphaFoldDB" id="A0A6L9Y1C3"/>
<dbReference type="SUPFAM" id="SSF46689">
    <property type="entry name" value="Homeodomain-like"/>
    <property type="match status" value="1"/>
</dbReference>
<dbReference type="SUPFAM" id="SSF48498">
    <property type="entry name" value="Tetracyclin repressor-like, C-terminal domain"/>
    <property type="match status" value="1"/>
</dbReference>
<proteinExistence type="predicted"/>
<evidence type="ECO:0000259" key="6">
    <source>
        <dbReference type="PROSITE" id="PS50977"/>
    </source>
</evidence>
<dbReference type="EMBL" id="JAAGWY010000003">
    <property type="protein sequence ID" value="NEN07207.1"/>
    <property type="molecule type" value="Genomic_DNA"/>
</dbReference>
<accession>A0A6L9Y1C3</accession>
<dbReference type="Proteomes" id="UP000474967">
    <property type="component" value="Unassembled WGS sequence"/>
</dbReference>
<reference evidence="7 8" key="1">
    <citation type="journal article" date="2014" name="J. Microbiol.">
        <title>Diaminobutyricibacter tongyongensis gen. nov., sp. nov. and Homoserinibacter gongjuensis gen. nov., sp. nov. belong to the family Microbacteriaceae.</title>
        <authorList>
            <person name="Kim S.J."/>
            <person name="Ahn J.H."/>
            <person name="Weon H.Y."/>
            <person name="Hamada M."/>
            <person name="Suzuki K."/>
            <person name="Kwon S.W."/>
        </authorList>
    </citation>
    <scope>NUCLEOTIDE SEQUENCE [LARGE SCALE GENOMIC DNA]</scope>
    <source>
        <strain evidence="7 8">NBRC 108724</strain>
    </source>
</reference>
<dbReference type="RefSeq" id="WP_163290649.1">
    <property type="nucleotide sequence ID" value="NZ_JAAGWY010000003.1"/>
</dbReference>
<dbReference type="InterPro" id="IPR009057">
    <property type="entry name" value="Homeodomain-like_sf"/>
</dbReference>
<organism evidence="7 8">
    <name type="scientific">Leifsonia tongyongensis</name>
    <dbReference type="NCBI Taxonomy" id="1268043"/>
    <lineage>
        <taxon>Bacteria</taxon>
        <taxon>Bacillati</taxon>
        <taxon>Actinomycetota</taxon>
        <taxon>Actinomycetes</taxon>
        <taxon>Micrococcales</taxon>
        <taxon>Microbacteriaceae</taxon>
        <taxon>Leifsonia</taxon>
    </lineage>
</organism>
<name>A0A6L9Y1C3_9MICO</name>
<feature type="DNA-binding region" description="H-T-H motif" evidence="5">
    <location>
        <begin position="30"/>
        <end position="49"/>
    </location>
</feature>
<keyword evidence="2" id="KW-0805">Transcription regulation</keyword>
<dbReference type="InterPro" id="IPR039538">
    <property type="entry name" value="BetI_C"/>
</dbReference>
<dbReference type="InterPro" id="IPR001647">
    <property type="entry name" value="HTH_TetR"/>
</dbReference>
<keyword evidence="3 5" id="KW-0238">DNA-binding</keyword>
<evidence type="ECO:0000313" key="7">
    <source>
        <dbReference type="EMBL" id="NEN07207.1"/>
    </source>
</evidence>
<dbReference type="PRINTS" id="PR00455">
    <property type="entry name" value="HTHTETR"/>
</dbReference>
<dbReference type="Gene3D" id="1.10.357.10">
    <property type="entry name" value="Tetracycline Repressor, domain 2"/>
    <property type="match status" value="1"/>
</dbReference>
<keyword evidence="4" id="KW-0804">Transcription</keyword>
<evidence type="ECO:0000256" key="3">
    <source>
        <dbReference type="ARBA" id="ARBA00023125"/>
    </source>
</evidence>
<dbReference type="PANTHER" id="PTHR30055:SF234">
    <property type="entry name" value="HTH-TYPE TRANSCRIPTIONAL REGULATOR BETI"/>
    <property type="match status" value="1"/>
</dbReference>
<evidence type="ECO:0000313" key="8">
    <source>
        <dbReference type="Proteomes" id="UP000474967"/>
    </source>
</evidence>
<dbReference type="GO" id="GO:0000976">
    <property type="term" value="F:transcription cis-regulatory region binding"/>
    <property type="evidence" value="ECO:0007669"/>
    <property type="project" value="TreeGrafter"/>
</dbReference>
<dbReference type="Pfam" id="PF13977">
    <property type="entry name" value="TetR_C_6"/>
    <property type="match status" value="1"/>
</dbReference>
<dbReference type="PROSITE" id="PS50977">
    <property type="entry name" value="HTH_TETR_2"/>
    <property type="match status" value="1"/>
</dbReference>
<keyword evidence="1" id="KW-0678">Repressor</keyword>
<protein>
    <submittedName>
        <fullName evidence="7">TetR family transcriptional regulator</fullName>
    </submittedName>
</protein>
<evidence type="ECO:0000256" key="5">
    <source>
        <dbReference type="PROSITE-ProRule" id="PRU00335"/>
    </source>
</evidence>
<evidence type="ECO:0000256" key="4">
    <source>
        <dbReference type="ARBA" id="ARBA00023163"/>
    </source>
</evidence>
<dbReference type="InterPro" id="IPR036271">
    <property type="entry name" value="Tet_transcr_reg_TetR-rel_C_sf"/>
</dbReference>
<comment type="caution">
    <text evidence="7">The sequence shown here is derived from an EMBL/GenBank/DDBJ whole genome shotgun (WGS) entry which is preliminary data.</text>
</comment>
<dbReference type="Pfam" id="PF00440">
    <property type="entry name" value="TetR_N"/>
    <property type="match status" value="1"/>
</dbReference>
<sequence>MTRIAAADRRAALVQAALRVVAERGVQAATTRAIVAEAGMSLASFHYVFTSRDELMSELVAFVVAQQERALVPVLTPGEGPADLRDAVRAGLQTYFDVVRSDPQREKAMFELTHYAMRSPGLEHLARLQYRSYYALAENALAVASELTGADWDRPLNDIATLLVVLTDGLTISWLVNRDDAAVESILDFAADAVARLATIPSTARTP</sequence>
<gene>
    <name evidence="7" type="ORF">G3T36_15200</name>
</gene>